<dbReference type="PANTHER" id="PTHR40051:SF1">
    <property type="entry name" value="YOLD-LIKE FAMILY PROTEIN"/>
    <property type="match status" value="1"/>
</dbReference>
<evidence type="ECO:0000313" key="1">
    <source>
        <dbReference type="EMBL" id="MFC6331226.1"/>
    </source>
</evidence>
<sequence>MSKKLQGNGLFESSRMMLPEHKEAIIAYHKEMTKKQRPQLDEQEIGRISMLLTESMRLKKQVVLVVFAEYNRTELTGVVTKVNHLQKSIQLSLEEDDCWIKIHDIIDIRSSDF</sequence>
<proteinExistence type="predicted"/>
<protein>
    <submittedName>
        <fullName evidence="1">YolD-like family protein</fullName>
    </submittedName>
</protein>
<accession>A0ABW1V199</accession>
<dbReference type="PANTHER" id="PTHR40051">
    <property type="entry name" value="IG HYPOTHETICAL 15966"/>
    <property type="match status" value="1"/>
</dbReference>
<dbReference type="RefSeq" id="WP_379230245.1">
    <property type="nucleotide sequence ID" value="NZ_JBHSTE010000001.1"/>
</dbReference>
<dbReference type="EMBL" id="JBHSTE010000001">
    <property type="protein sequence ID" value="MFC6331226.1"/>
    <property type="molecule type" value="Genomic_DNA"/>
</dbReference>
<comment type="caution">
    <text evidence="1">The sequence shown here is derived from an EMBL/GenBank/DDBJ whole genome shotgun (WGS) entry which is preliminary data.</text>
</comment>
<gene>
    <name evidence="1" type="ORF">ACFP56_01210</name>
</gene>
<reference evidence="2" key="1">
    <citation type="journal article" date="2019" name="Int. J. Syst. Evol. Microbiol.">
        <title>The Global Catalogue of Microorganisms (GCM) 10K type strain sequencing project: providing services to taxonomists for standard genome sequencing and annotation.</title>
        <authorList>
            <consortium name="The Broad Institute Genomics Platform"/>
            <consortium name="The Broad Institute Genome Sequencing Center for Infectious Disease"/>
            <person name="Wu L."/>
            <person name="Ma J."/>
        </authorList>
    </citation>
    <scope>NUCLEOTIDE SEQUENCE [LARGE SCALE GENOMIC DNA]</scope>
    <source>
        <strain evidence="2">PCU 280</strain>
    </source>
</reference>
<dbReference type="Pfam" id="PF08863">
    <property type="entry name" value="YolD"/>
    <property type="match status" value="1"/>
</dbReference>
<name>A0ABW1V199_9BACL</name>
<evidence type="ECO:0000313" key="2">
    <source>
        <dbReference type="Proteomes" id="UP001596233"/>
    </source>
</evidence>
<organism evidence="1 2">
    <name type="scientific">Paenibacillus septentrionalis</name>
    <dbReference type="NCBI Taxonomy" id="429342"/>
    <lineage>
        <taxon>Bacteria</taxon>
        <taxon>Bacillati</taxon>
        <taxon>Bacillota</taxon>
        <taxon>Bacilli</taxon>
        <taxon>Bacillales</taxon>
        <taxon>Paenibacillaceae</taxon>
        <taxon>Paenibacillus</taxon>
    </lineage>
</organism>
<keyword evidence="2" id="KW-1185">Reference proteome</keyword>
<dbReference type="Proteomes" id="UP001596233">
    <property type="component" value="Unassembled WGS sequence"/>
</dbReference>
<dbReference type="InterPro" id="IPR014962">
    <property type="entry name" value="YolD"/>
</dbReference>